<dbReference type="Pfam" id="PF00931">
    <property type="entry name" value="NB-ARC"/>
    <property type="match status" value="1"/>
</dbReference>
<dbReference type="InterPro" id="IPR045344">
    <property type="entry name" value="C-JID"/>
</dbReference>
<dbReference type="InterPro" id="IPR036390">
    <property type="entry name" value="WH_DNA-bd_sf"/>
</dbReference>
<dbReference type="SUPFAM" id="SSF52200">
    <property type="entry name" value="Toll/Interleukin receptor TIR domain"/>
    <property type="match status" value="1"/>
</dbReference>
<dbReference type="Pfam" id="PF01582">
    <property type="entry name" value="TIR"/>
    <property type="match status" value="2"/>
</dbReference>
<gene>
    <name evidence="10" type="primary">N_60</name>
    <name evidence="10" type="ORF">CK203_040008</name>
</gene>
<dbReference type="SMART" id="SM00367">
    <property type="entry name" value="LRR_CC"/>
    <property type="match status" value="3"/>
</dbReference>
<dbReference type="Proteomes" id="UP000288805">
    <property type="component" value="Unassembled WGS sequence"/>
</dbReference>
<accession>A0A438IE91</accession>
<dbReference type="Gene3D" id="3.40.50.300">
    <property type="entry name" value="P-loop containing nucleotide triphosphate hydrolases"/>
    <property type="match status" value="1"/>
</dbReference>
<feature type="domain" description="TIR" evidence="9">
    <location>
        <begin position="21"/>
        <end position="161"/>
    </location>
</feature>
<dbReference type="InterPro" id="IPR042197">
    <property type="entry name" value="Apaf_helical"/>
</dbReference>
<feature type="compositionally biased region" description="Basic and acidic residues" evidence="8">
    <location>
        <begin position="1136"/>
        <end position="1146"/>
    </location>
</feature>
<dbReference type="InterPro" id="IPR006553">
    <property type="entry name" value="Leu-rich_rpt_Cys-con_subtyp"/>
</dbReference>
<dbReference type="GO" id="GO:0043531">
    <property type="term" value="F:ADP binding"/>
    <property type="evidence" value="ECO:0007669"/>
    <property type="project" value="InterPro"/>
</dbReference>
<dbReference type="InterPro" id="IPR001611">
    <property type="entry name" value="Leu-rich_rpt"/>
</dbReference>
<dbReference type="InterPro" id="IPR032675">
    <property type="entry name" value="LRR_dom_sf"/>
</dbReference>
<dbReference type="EMBL" id="QGNW01000117">
    <property type="protein sequence ID" value="RVW95024.1"/>
    <property type="molecule type" value="Genomic_DNA"/>
</dbReference>
<evidence type="ECO:0000256" key="7">
    <source>
        <dbReference type="ARBA" id="ARBA00047304"/>
    </source>
</evidence>
<dbReference type="Gene3D" id="3.40.50.10140">
    <property type="entry name" value="Toll/interleukin-1 receptor homology (TIR) domain"/>
    <property type="match status" value="2"/>
</dbReference>
<dbReference type="InterPro" id="IPR058546">
    <property type="entry name" value="RPS4B/Roq1-like_LRR"/>
</dbReference>
<dbReference type="SUPFAM" id="SSF46785">
    <property type="entry name" value="Winged helix' DNA-binding domain"/>
    <property type="match status" value="1"/>
</dbReference>
<dbReference type="Pfam" id="PF00560">
    <property type="entry name" value="LRR_1"/>
    <property type="match status" value="1"/>
</dbReference>
<dbReference type="InterPro" id="IPR027417">
    <property type="entry name" value="P-loop_NTPase"/>
</dbReference>
<dbReference type="SUPFAM" id="SSF52058">
    <property type="entry name" value="L domain-like"/>
    <property type="match status" value="1"/>
</dbReference>
<comment type="caution">
    <text evidence="10">The sequence shown here is derived from an EMBL/GenBank/DDBJ whole genome shotgun (WGS) entry which is preliminary data.</text>
</comment>
<organism evidence="10 11">
    <name type="scientific">Vitis vinifera</name>
    <name type="common">Grape</name>
    <dbReference type="NCBI Taxonomy" id="29760"/>
    <lineage>
        <taxon>Eukaryota</taxon>
        <taxon>Viridiplantae</taxon>
        <taxon>Streptophyta</taxon>
        <taxon>Embryophyta</taxon>
        <taxon>Tracheophyta</taxon>
        <taxon>Spermatophyta</taxon>
        <taxon>Magnoliopsida</taxon>
        <taxon>eudicotyledons</taxon>
        <taxon>Gunneridae</taxon>
        <taxon>Pentapetalae</taxon>
        <taxon>rosids</taxon>
        <taxon>Vitales</taxon>
        <taxon>Vitaceae</taxon>
        <taxon>Viteae</taxon>
        <taxon>Vitis</taxon>
    </lineage>
</organism>
<evidence type="ECO:0000313" key="10">
    <source>
        <dbReference type="EMBL" id="RVW95024.1"/>
    </source>
</evidence>
<protein>
    <recommendedName>
        <fullName evidence="1">ADP-ribosyl cyclase/cyclic ADP-ribose hydrolase</fullName>
        <ecNumber evidence="1">3.2.2.6</ecNumber>
    </recommendedName>
</protein>
<dbReference type="Gene3D" id="1.10.8.430">
    <property type="entry name" value="Helical domain of apoptotic protease-activating factors"/>
    <property type="match status" value="1"/>
</dbReference>
<keyword evidence="2" id="KW-0433">Leucine-rich repeat</keyword>
<evidence type="ECO:0000256" key="1">
    <source>
        <dbReference type="ARBA" id="ARBA00011982"/>
    </source>
</evidence>
<keyword evidence="3" id="KW-0677">Repeat</keyword>
<evidence type="ECO:0000256" key="6">
    <source>
        <dbReference type="ARBA" id="ARBA00023027"/>
    </source>
</evidence>
<keyword evidence="4" id="KW-0378">Hydrolase</keyword>
<feature type="compositionally biased region" description="Basic and acidic residues" evidence="8">
    <location>
        <begin position="1159"/>
        <end position="1171"/>
    </location>
</feature>
<dbReference type="InterPro" id="IPR003591">
    <property type="entry name" value="Leu-rich_rpt_typical-subtyp"/>
</dbReference>
<dbReference type="PRINTS" id="PR00364">
    <property type="entry name" value="DISEASERSIST"/>
</dbReference>
<dbReference type="InterPro" id="IPR000157">
    <property type="entry name" value="TIR_dom"/>
</dbReference>
<dbReference type="PANTHER" id="PTHR11017:SF570">
    <property type="entry name" value="DISEASE RESISTANCE PROTEIN (TIR-NBS CLASS)-RELATED"/>
    <property type="match status" value="1"/>
</dbReference>
<dbReference type="SMART" id="SM00369">
    <property type="entry name" value="LRR_TYP"/>
    <property type="match status" value="5"/>
</dbReference>
<sequence length="1171" mass="132675">MASSSNSKRPFCSSSSSNSKWRYDVFLSFRGEDTRNNFTSHLYKDLDKANIKTFKDDEELRKGGEIAPELLKLLKNQGSPLSSSRKPMLIPSGAWMNSNQYGTYGEEFKKHESNADEEKKKKIGEWRTALRKAGDLSGFSLRDRSEAEFIEEIIGEIRRLIPKWVHVGENIVGMDENLKKVKLLIDAQSNKVSMVGIYGTGGIGKTTIAKVVYNDMLDQFKCHSFLENVREKYEDKGDLLQLQKELLCDILMEKNLVLRNIDEGFKKIKSKRHSEKVLIVLDDVGCEEQLKFLAPNSECFHPGSIIIVTTRNKRCLDVYDSYSSYEAKRMADKQAEELFCWNAFKQDHPIENFVGLSNRILDYADGLPLALVVLGSFLFQRPMDEWESTLDELKTIPPENIQKVLQISYDGLSDERKKLFLYIACFFKDEDEKMATRILESCKLHPAIGLRVLHERCLISIEDNTIRMHDLLQEMGWAIVCNDPERPGKWSRLCELQDIESVLSQNEWTKNIEGIFTRCTRLKSLPRNFPKLECLQTLSCCGCSNLESFPKIEEEMRSLRKLNLSQTGIMGLPSSISKLNGLKELDLSSCKKLSSLPDSIYSLSSLQTLNLFACSRLVGFPGINIGSLKALKYLDLSWCENLESLPNSIGSLSSLQTLLLIGCSKLKGFPDINFGSLKALESLDFSGCRNLESLPVSIYNVSSLKTLGITNCPKLEEMLEMKLGVDPCPWPFSPLTCHISNSAIIWDDHWHDCFSSLEALDSQCPLSSLVELSVRKFYDMEEDIPIGSSHLTSLEILSLGNVPTVVEGILYDIFHLSSLVKLSLTKCKPTEEGIPRDIQNLSPLQQLSLHDCNLMKGTILDHICHLTSLEELYLGWNHFSSIPAGISRLSNLKALDLSHCKKLQQIPELPSSLRFLDAHCPDRISSSPLLLPIHSMVNCFKSKIEGRKVINRYSSFYGNGIGIVIPSSGILEWITYRNMGRQVTIELPPNWYKNDDLWGFALCCVYVAPACKSEDESQYESGLISEDDSDLKDEEASFYCELTIEGNNQSEDVGHFFLHSRCIKDDVSDMQWVICYPKLAIEKSYHTNQWTHFKASFGGAQVEECGIRLVYRKDYEQKHPRMAQGSTSHGNFGEHGSVREDTDSKAHNKRNPTEQSPGEESHHKRSRETQD</sequence>
<proteinExistence type="predicted"/>
<evidence type="ECO:0000256" key="5">
    <source>
        <dbReference type="ARBA" id="ARBA00022821"/>
    </source>
</evidence>
<dbReference type="Pfam" id="PF23286">
    <property type="entry name" value="LRR_13"/>
    <property type="match status" value="1"/>
</dbReference>
<keyword evidence="5" id="KW-0611">Plant defense</keyword>
<dbReference type="GO" id="GO:0061809">
    <property type="term" value="F:NAD+ nucleosidase activity, cyclic ADP-ribose generating"/>
    <property type="evidence" value="ECO:0007669"/>
    <property type="project" value="UniProtKB-EC"/>
</dbReference>
<dbReference type="Pfam" id="PF20160">
    <property type="entry name" value="C-JID"/>
    <property type="match status" value="1"/>
</dbReference>
<feature type="region of interest" description="Disordered" evidence="8">
    <location>
        <begin position="1119"/>
        <end position="1171"/>
    </location>
</feature>
<comment type="catalytic activity">
    <reaction evidence="7">
        <text>NAD(+) + H2O = ADP-D-ribose + nicotinamide + H(+)</text>
        <dbReference type="Rhea" id="RHEA:16301"/>
        <dbReference type="ChEBI" id="CHEBI:15377"/>
        <dbReference type="ChEBI" id="CHEBI:15378"/>
        <dbReference type="ChEBI" id="CHEBI:17154"/>
        <dbReference type="ChEBI" id="CHEBI:57540"/>
        <dbReference type="ChEBI" id="CHEBI:57967"/>
        <dbReference type="EC" id="3.2.2.6"/>
    </reaction>
    <physiologicalReaction direction="left-to-right" evidence="7">
        <dbReference type="Rhea" id="RHEA:16302"/>
    </physiologicalReaction>
</comment>
<keyword evidence="6" id="KW-0520">NAD</keyword>
<dbReference type="SMART" id="SM00255">
    <property type="entry name" value="TIR"/>
    <property type="match status" value="1"/>
</dbReference>
<evidence type="ECO:0000256" key="3">
    <source>
        <dbReference type="ARBA" id="ARBA00022737"/>
    </source>
</evidence>
<dbReference type="EC" id="3.2.2.6" evidence="1"/>
<dbReference type="InterPro" id="IPR035897">
    <property type="entry name" value="Toll_tir_struct_dom_sf"/>
</dbReference>
<evidence type="ECO:0000259" key="9">
    <source>
        <dbReference type="PROSITE" id="PS50104"/>
    </source>
</evidence>
<dbReference type="GO" id="GO:0007165">
    <property type="term" value="P:signal transduction"/>
    <property type="evidence" value="ECO:0007669"/>
    <property type="project" value="InterPro"/>
</dbReference>
<dbReference type="PROSITE" id="PS50104">
    <property type="entry name" value="TIR"/>
    <property type="match status" value="1"/>
</dbReference>
<reference evidence="10 11" key="1">
    <citation type="journal article" date="2018" name="PLoS Genet.">
        <title>Population sequencing reveals clonal diversity and ancestral inbreeding in the grapevine cultivar Chardonnay.</title>
        <authorList>
            <person name="Roach M.J."/>
            <person name="Johnson D.L."/>
            <person name="Bohlmann J."/>
            <person name="van Vuuren H.J."/>
            <person name="Jones S.J."/>
            <person name="Pretorius I.S."/>
            <person name="Schmidt S.A."/>
            <person name="Borneman A.R."/>
        </authorList>
    </citation>
    <scope>NUCLEOTIDE SEQUENCE [LARGE SCALE GENOMIC DNA]</scope>
    <source>
        <strain evidence="11">cv. Chardonnay</strain>
        <tissue evidence="10">Leaf</tissue>
    </source>
</reference>
<dbReference type="GO" id="GO:0006952">
    <property type="term" value="P:defense response"/>
    <property type="evidence" value="ECO:0007669"/>
    <property type="project" value="UniProtKB-KW"/>
</dbReference>
<dbReference type="InterPro" id="IPR002182">
    <property type="entry name" value="NB-ARC"/>
</dbReference>
<dbReference type="InterPro" id="IPR044974">
    <property type="entry name" value="Disease_R_plants"/>
</dbReference>
<dbReference type="PANTHER" id="PTHR11017">
    <property type="entry name" value="LEUCINE-RICH REPEAT-CONTAINING PROTEIN"/>
    <property type="match status" value="1"/>
</dbReference>
<dbReference type="AlphaFoldDB" id="A0A438IE91"/>
<dbReference type="Pfam" id="PF23282">
    <property type="entry name" value="WHD_ROQ1"/>
    <property type="match status" value="1"/>
</dbReference>
<evidence type="ECO:0000256" key="8">
    <source>
        <dbReference type="SAM" id="MobiDB-lite"/>
    </source>
</evidence>
<name>A0A438IE91_VITVI</name>
<dbReference type="InterPro" id="IPR058192">
    <property type="entry name" value="WHD_ROQ1-like"/>
</dbReference>
<evidence type="ECO:0000256" key="4">
    <source>
        <dbReference type="ARBA" id="ARBA00022801"/>
    </source>
</evidence>
<dbReference type="Gene3D" id="3.80.10.10">
    <property type="entry name" value="Ribonuclease Inhibitor"/>
    <property type="match status" value="4"/>
</dbReference>
<dbReference type="SUPFAM" id="SSF52540">
    <property type="entry name" value="P-loop containing nucleoside triphosphate hydrolases"/>
    <property type="match status" value="1"/>
</dbReference>
<evidence type="ECO:0000313" key="11">
    <source>
        <dbReference type="Proteomes" id="UP000288805"/>
    </source>
</evidence>
<evidence type="ECO:0000256" key="2">
    <source>
        <dbReference type="ARBA" id="ARBA00022614"/>
    </source>
</evidence>